<feature type="region of interest" description="Disordered" evidence="2">
    <location>
        <begin position="228"/>
        <end position="254"/>
    </location>
</feature>
<dbReference type="PANTHER" id="PTHR37423:SF2">
    <property type="entry name" value="MEMBRANE-BOUND LYTIC MUREIN TRANSGLYCOSYLASE C"/>
    <property type="match status" value="1"/>
</dbReference>
<dbReference type="AlphaFoldDB" id="A0A1H2Y645"/>
<dbReference type="Proteomes" id="UP000198816">
    <property type="component" value="Unassembled WGS sequence"/>
</dbReference>
<reference evidence="5" key="1">
    <citation type="submission" date="2016-10" db="EMBL/GenBank/DDBJ databases">
        <authorList>
            <person name="Varghese N."/>
            <person name="Submissions S."/>
        </authorList>
    </citation>
    <scope>NUCLEOTIDE SEQUENCE [LARGE SCALE GENOMIC DNA]</scope>
    <source>
        <strain evidence="5">DSM 217</strain>
    </source>
</reference>
<gene>
    <name evidence="4" type="ORF">SAMN05421783_11255</name>
</gene>
<dbReference type="Pfam" id="PF01464">
    <property type="entry name" value="SLT"/>
    <property type="match status" value="1"/>
</dbReference>
<dbReference type="SUPFAM" id="SSF53955">
    <property type="entry name" value="Lysozyme-like"/>
    <property type="match status" value="1"/>
</dbReference>
<name>A0A1H2Y645_THIRO</name>
<dbReference type="GO" id="GO:0000270">
    <property type="term" value="P:peptidoglycan metabolic process"/>
    <property type="evidence" value="ECO:0007669"/>
    <property type="project" value="InterPro"/>
</dbReference>
<dbReference type="InterPro" id="IPR023346">
    <property type="entry name" value="Lysozyme-like_dom_sf"/>
</dbReference>
<dbReference type="Gene3D" id="1.10.530.10">
    <property type="match status" value="1"/>
</dbReference>
<dbReference type="InterPro" id="IPR008258">
    <property type="entry name" value="Transglycosylase_SLT_dom_1"/>
</dbReference>
<feature type="compositionally biased region" description="Low complexity" evidence="2">
    <location>
        <begin position="236"/>
        <end position="250"/>
    </location>
</feature>
<protein>
    <submittedName>
        <fullName evidence="4">Transglycosylase SLT domain-containing protein</fullName>
    </submittedName>
</protein>
<evidence type="ECO:0000259" key="3">
    <source>
        <dbReference type="Pfam" id="PF01464"/>
    </source>
</evidence>
<evidence type="ECO:0000256" key="1">
    <source>
        <dbReference type="ARBA" id="ARBA00007734"/>
    </source>
</evidence>
<keyword evidence="5" id="KW-1185">Reference proteome</keyword>
<dbReference type="GO" id="GO:0016020">
    <property type="term" value="C:membrane"/>
    <property type="evidence" value="ECO:0007669"/>
    <property type="project" value="InterPro"/>
</dbReference>
<accession>A0A1H2Y645</accession>
<dbReference type="InterPro" id="IPR000189">
    <property type="entry name" value="Transglyc_AS"/>
</dbReference>
<dbReference type="EMBL" id="FNNZ01000012">
    <property type="protein sequence ID" value="SDX00455.1"/>
    <property type="molecule type" value="Genomic_DNA"/>
</dbReference>
<proteinExistence type="inferred from homology"/>
<organism evidence="4 5">
    <name type="scientific">Thiocapsa roseopersicina</name>
    <dbReference type="NCBI Taxonomy" id="1058"/>
    <lineage>
        <taxon>Bacteria</taxon>
        <taxon>Pseudomonadati</taxon>
        <taxon>Pseudomonadota</taxon>
        <taxon>Gammaproteobacteria</taxon>
        <taxon>Chromatiales</taxon>
        <taxon>Chromatiaceae</taxon>
        <taxon>Thiocapsa</taxon>
    </lineage>
</organism>
<dbReference type="PROSITE" id="PS00922">
    <property type="entry name" value="TRANSGLYCOSYLASE"/>
    <property type="match status" value="1"/>
</dbReference>
<dbReference type="CDD" id="cd00254">
    <property type="entry name" value="LT-like"/>
    <property type="match status" value="1"/>
</dbReference>
<sequence length="300" mass="31612">MSVNRAEYVSWMLGFGLALVMELPAADPAEPVARPVEPLSVSENVDVVTGVDSDRTASKASSDSLPIPPRTVPPSSRQVKATIDRFADEYRLDLDLVHALIGAESAYDAHAVSRAGAVGLMQVMPATGADYGVTSGDALFDPETNLHTGMRHLKRLLEKYDSIGQAVMAYNAGEGALERSGGFVSYPETQRYTHAVLVSYLRKKGVEPYSAHARQVLGMDVTPAMARATGAGGKSGQAAASSETASTAEAPGRLPATRLQSRLAPGLSHASEAEVSAPLSRPISHGVLDRNLSRFSVGGR</sequence>
<evidence type="ECO:0000256" key="2">
    <source>
        <dbReference type="SAM" id="MobiDB-lite"/>
    </source>
</evidence>
<comment type="similarity">
    <text evidence="1">Belongs to the transglycosylase Slt family.</text>
</comment>
<feature type="region of interest" description="Disordered" evidence="2">
    <location>
        <begin position="45"/>
        <end position="78"/>
    </location>
</feature>
<evidence type="ECO:0000313" key="4">
    <source>
        <dbReference type="EMBL" id="SDX00455.1"/>
    </source>
</evidence>
<evidence type="ECO:0000313" key="5">
    <source>
        <dbReference type="Proteomes" id="UP000198816"/>
    </source>
</evidence>
<dbReference type="PANTHER" id="PTHR37423">
    <property type="entry name" value="SOLUBLE LYTIC MUREIN TRANSGLYCOSYLASE-RELATED"/>
    <property type="match status" value="1"/>
</dbReference>
<dbReference type="GO" id="GO:0008933">
    <property type="term" value="F:peptidoglycan lytic transglycosylase activity"/>
    <property type="evidence" value="ECO:0007669"/>
    <property type="project" value="InterPro"/>
</dbReference>
<dbReference type="STRING" id="1058.SAMN05421783_11255"/>
<feature type="domain" description="Transglycosylase SLT" evidence="3">
    <location>
        <begin position="85"/>
        <end position="180"/>
    </location>
</feature>